<evidence type="ECO:0000259" key="1">
    <source>
        <dbReference type="PROSITE" id="PS51819"/>
    </source>
</evidence>
<accession>A0A1I6ZWL2</accession>
<organism evidence="2 3">
    <name type="scientific">Algoriphagus locisalis</name>
    <dbReference type="NCBI Taxonomy" id="305507"/>
    <lineage>
        <taxon>Bacteria</taxon>
        <taxon>Pseudomonadati</taxon>
        <taxon>Bacteroidota</taxon>
        <taxon>Cytophagia</taxon>
        <taxon>Cytophagales</taxon>
        <taxon>Cyclobacteriaceae</taxon>
        <taxon>Algoriphagus</taxon>
    </lineage>
</organism>
<dbReference type="InterPro" id="IPR026820">
    <property type="entry name" value="VioB/RebD_dom"/>
</dbReference>
<dbReference type="Pfam" id="PF12902">
    <property type="entry name" value="Ferritin-like"/>
    <property type="match status" value="1"/>
</dbReference>
<evidence type="ECO:0000313" key="3">
    <source>
        <dbReference type="Proteomes" id="UP000199673"/>
    </source>
</evidence>
<gene>
    <name evidence="2" type="ORF">SAMN04489724_1513</name>
</gene>
<sequence>MIFLKQISINTIEELRTAIQTAIELEHSTIPPYLTANFTLSNTGNDAISNVISSVVGEEMLHLSIACNLLNAIGGSPILNQPEFIPKYPGPLPGGVDTGLIVPLEKFSVELVSDVFMSIEEPEKPIHINALTGAEGSMTIGQFYQKISEKLIFFEKEAEKSGQTIFTGDPDKQLIYPKFFPEKLLYPIKGLDAALNAITIIVDQGEGTGTDPFVNPDDSAVEEPAHYYRFQEIVKGKSLVRDSSGGYSYSGSPVAFDPKSVPNMKANPKMADFPVNSLAYQYSKLFNFTYTSLLNCLHLAFNGQPEKMDDAMGLMFSLRLYAGKLLATPYPNCPGYVAGPSFEFVANEEVPKEGNPFMEKAFFKANSLVTKISVSDIEKSKDFYVNLLGFTEDERYRINAGGNFGNESYVQLNLLKGGQNIVTLGLYKDISQPFAPAPQNGTVPSFIVEDIETTLKIFQKEKIKIDSQDGQIIVSNTSDQGYVDRFFFFRDPDNNSFVIRENMTYTN</sequence>
<dbReference type="InterPro" id="IPR029068">
    <property type="entry name" value="Glyas_Bleomycin-R_OHBP_Dase"/>
</dbReference>
<dbReference type="PANTHER" id="PTHR34400">
    <property type="match status" value="1"/>
</dbReference>
<keyword evidence="2" id="KW-0560">Oxidoreductase</keyword>
<feature type="domain" description="VOC" evidence="1">
    <location>
        <begin position="364"/>
        <end position="502"/>
    </location>
</feature>
<protein>
    <submittedName>
        <fullName evidence="2">Catechol 2,3-dioxygenase</fullName>
    </submittedName>
</protein>
<dbReference type="PANTHER" id="PTHR34400:SF4">
    <property type="entry name" value="MEMBRANE PROTEIN"/>
    <property type="match status" value="1"/>
</dbReference>
<dbReference type="SUPFAM" id="SSF54593">
    <property type="entry name" value="Glyoxalase/Bleomycin resistance protein/Dihydroxybiphenyl dioxygenase"/>
    <property type="match status" value="1"/>
</dbReference>
<dbReference type="STRING" id="305507.SAMN04489724_1513"/>
<evidence type="ECO:0000313" key="2">
    <source>
        <dbReference type="EMBL" id="SFT67073.1"/>
    </source>
</evidence>
<proteinExistence type="predicted"/>
<keyword evidence="3" id="KW-1185">Reference proteome</keyword>
<reference evidence="3" key="1">
    <citation type="submission" date="2016-10" db="EMBL/GenBank/DDBJ databases">
        <authorList>
            <person name="Varghese N."/>
            <person name="Submissions S."/>
        </authorList>
    </citation>
    <scope>NUCLEOTIDE SEQUENCE [LARGE SCALE GENOMIC DNA]</scope>
    <source>
        <strain evidence="3">DSM 23445</strain>
    </source>
</reference>
<dbReference type="Gene3D" id="1.20.1260.10">
    <property type="match status" value="1"/>
</dbReference>
<dbReference type="EMBL" id="FPBF01000002">
    <property type="protein sequence ID" value="SFT67073.1"/>
    <property type="molecule type" value="Genomic_DNA"/>
</dbReference>
<keyword evidence="2" id="KW-0223">Dioxygenase</keyword>
<dbReference type="GO" id="GO:0051213">
    <property type="term" value="F:dioxygenase activity"/>
    <property type="evidence" value="ECO:0007669"/>
    <property type="project" value="UniProtKB-KW"/>
</dbReference>
<dbReference type="InterPro" id="IPR004360">
    <property type="entry name" value="Glyas_Fos-R_dOase_dom"/>
</dbReference>
<dbReference type="PROSITE" id="PS51819">
    <property type="entry name" value="VOC"/>
    <property type="match status" value="1"/>
</dbReference>
<name>A0A1I6ZWL2_9BACT</name>
<dbReference type="AlphaFoldDB" id="A0A1I6ZWL2"/>
<dbReference type="RefSeq" id="WP_091692090.1">
    <property type="nucleotide sequence ID" value="NZ_FPBF01000002.1"/>
</dbReference>
<dbReference type="Pfam" id="PF00903">
    <property type="entry name" value="Glyoxalase"/>
    <property type="match status" value="1"/>
</dbReference>
<dbReference type="InterPro" id="IPR012347">
    <property type="entry name" value="Ferritin-like"/>
</dbReference>
<dbReference type="Gene3D" id="3.10.180.10">
    <property type="entry name" value="2,3-Dihydroxybiphenyl 1,2-Dioxygenase, domain 1"/>
    <property type="match status" value="1"/>
</dbReference>
<dbReference type="Proteomes" id="UP000199673">
    <property type="component" value="Unassembled WGS sequence"/>
</dbReference>
<dbReference type="InterPro" id="IPR037523">
    <property type="entry name" value="VOC_core"/>
</dbReference>